<reference evidence="2 3" key="1">
    <citation type="journal article" date="2021" name="bioRxiv">
        <title>Chromosome-scale and haplotype-resolved genome assembly of a tetraploid potato cultivar.</title>
        <authorList>
            <person name="Sun H."/>
            <person name="Jiao W.-B."/>
            <person name="Krause K."/>
            <person name="Campoy J.A."/>
            <person name="Goel M."/>
            <person name="Folz-Donahue K."/>
            <person name="Kukat C."/>
            <person name="Huettel B."/>
            <person name="Schneeberger K."/>
        </authorList>
    </citation>
    <scope>NUCLEOTIDE SEQUENCE [LARGE SCALE GENOMIC DNA]</scope>
    <source>
        <strain evidence="2">SolTubOtavaFocal</strain>
        <tissue evidence="2">Leaves</tissue>
    </source>
</reference>
<feature type="compositionally biased region" description="Basic and acidic residues" evidence="1">
    <location>
        <begin position="192"/>
        <end position="201"/>
    </location>
</feature>
<keyword evidence="3" id="KW-1185">Reference proteome</keyword>
<comment type="caution">
    <text evidence="2">The sequence shown here is derived from an EMBL/GenBank/DDBJ whole genome shotgun (WGS) entry which is preliminary data.</text>
</comment>
<proteinExistence type="predicted"/>
<evidence type="ECO:0000313" key="2">
    <source>
        <dbReference type="EMBL" id="KAH0748011.1"/>
    </source>
</evidence>
<gene>
    <name evidence="2" type="ORF">KY290_027243</name>
</gene>
<dbReference type="Proteomes" id="UP000826656">
    <property type="component" value="Unassembled WGS sequence"/>
</dbReference>
<feature type="region of interest" description="Disordered" evidence="1">
    <location>
        <begin position="192"/>
        <end position="221"/>
    </location>
</feature>
<sequence length="221" mass="26157">MERMKGIKYPQEETKYLWVDGIQSNNHTNRSILQYGENIPMEEKINITALQLEGEAVRWHLSFMKYRQYIQPPCWNEYVVALVERFGADSPKKLVSFEFSNLPTRNFYQEDIIYFQDKENDIETFENMHLGWFFLNDNSHVDTKSLDGDWKEVLSWQSHFDTIVSNVLTSCDLWLNMERFLREVIESRKKNELKMKSDARSKSQGRRPSTAGATRAPRAKL</sequence>
<protein>
    <recommendedName>
        <fullName evidence="4">Retrotransposon gag domain-containing protein</fullName>
    </recommendedName>
</protein>
<evidence type="ECO:0000256" key="1">
    <source>
        <dbReference type="SAM" id="MobiDB-lite"/>
    </source>
</evidence>
<dbReference type="EMBL" id="JAIVGD010000019">
    <property type="protein sequence ID" value="KAH0748011.1"/>
    <property type="molecule type" value="Genomic_DNA"/>
</dbReference>
<organism evidence="2 3">
    <name type="scientific">Solanum tuberosum</name>
    <name type="common">Potato</name>
    <dbReference type="NCBI Taxonomy" id="4113"/>
    <lineage>
        <taxon>Eukaryota</taxon>
        <taxon>Viridiplantae</taxon>
        <taxon>Streptophyta</taxon>
        <taxon>Embryophyta</taxon>
        <taxon>Tracheophyta</taxon>
        <taxon>Spermatophyta</taxon>
        <taxon>Magnoliopsida</taxon>
        <taxon>eudicotyledons</taxon>
        <taxon>Gunneridae</taxon>
        <taxon>Pentapetalae</taxon>
        <taxon>asterids</taxon>
        <taxon>lamiids</taxon>
        <taxon>Solanales</taxon>
        <taxon>Solanaceae</taxon>
        <taxon>Solanoideae</taxon>
        <taxon>Solaneae</taxon>
        <taxon>Solanum</taxon>
    </lineage>
</organism>
<evidence type="ECO:0000313" key="3">
    <source>
        <dbReference type="Proteomes" id="UP000826656"/>
    </source>
</evidence>
<evidence type="ECO:0008006" key="4">
    <source>
        <dbReference type="Google" id="ProtNLM"/>
    </source>
</evidence>
<accession>A0ABQ7UG82</accession>
<name>A0ABQ7UG82_SOLTU</name>